<evidence type="ECO:0000256" key="1">
    <source>
        <dbReference type="SAM" id="Phobius"/>
    </source>
</evidence>
<dbReference type="RefSeq" id="WP_253076929.1">
    <property type="nucleotide sequence ID" value="NZ_JAMXWN010000013.1"/>
</dbReference>
<keyword evidence="4" id="KW-1185">Reference proteome</keyword>
<dbReference type="InterPro" id="IPR003675">
    <property type="entry name" value="Rce1/LyrA-like_dom"/>
</dbReference>
<dbReference type="GO" id="GO:0016787">
    <property type="term" value="F:hydrolase activity"/>
    <property type="evidence" value="ECO:0007669"/>
    <property type="project" value="UniProtKB-KW"/>
</dbReference>
<feature type="transmembrane region" description="Helical" evidence="1">
    <location>
        <begin position="86"/>
        <end position="107"/>
    </location>
</feature>
<evidence type="ECO:0000313" key="4">
    <source>
        <dbReference type="Proteomes" id="UP001596267"/>
    </source>
</evidence>
<comment type="caution">
    <text evidence="3">The sequence shown here is derived from an EMBL/GenBank/DDBJ whole genome shotgun (WGS) entry which is preliminary data.</text>
</comment>
<dbReference type="Pfam" id="PF02517">
    <property type="entry name" value="Rce1-like"/>
    <property type="match status" value="1"/>
</dbReference>
<keyword evidence="3" id="KW-0378">Hydrolase</keyword>
<feature type="domain" description="CAAX prenyl protease 2/Lysostaphin resistance protein A-like" evidence="2">
    <location>
        <begin position="93"/>
        <end position="175"/>
    </location>
</feature>
<gene>
    <name evidence="3" type="ORF">ACFP7A_08525</name>
</gene>
<accession>A0ABW1WHT4</accession>
<dbReference type="EMBL" id="JBHSTQ010000007">
    <property type="protein sequence ID" value="MFC6386645.1"/>
    <property type="molecule type" value="Genomic_DNA"/>
</dbReference>
<organism evidence="3 4">
    <name type="scientific">Sporolactobacillus kofuensis</name>
    <dbReference type="NCBI Taxonomy" id="269672"/>
    <lineage>
        <taxon>Bacteria</taxon>
        <taxon>Bacillati</taxon>
        <taxon>Bacillota</taxon>
        <taxon>Bacilli</taxon>
        <taxon>Bacillales</taxon>
        <taxon>Sporolactobacillaceae</taxon>
        <taxon>Sporolactobacillus</taxon>
    </lineage>
</organism>
<dbReference type="Proteomes" id="UP001596267">
    <property type="component" value="Unassembled WGS sequence"/>
</dbReference>
<name>A0ABW1WHT4_9BACL</name>
<sequence>MRASMSDEMTDKEIRHVLYQSQGLLLILDLGLCIFFVETLPLNLWFHVESKSVALGLGVGIIMAALQGVVDYILPTRWGTEDHLDERLFCAFPLPALVLTMAVVAFIEEVLFRGLVQHFIGFVATCVVFTFIHFRYLKKPRLLITVAVFSVCLGSLYLLTESLIAPILAHFTVNVTSGLIYKWLKNKRAK</sequence>
<feature type="transmembrane region" description="Helical" evidence="1">
    <location>
        <begin position="24"/>
        <end position="46"/>
    </location>
</feature>
<feature type="transmembrane region" description="Helical" evidence="1">
    <location>
        <begin position="165"/>
        <end position="184"/>
    </location>
</feature>
<keyword evidence="1" id="KW-0472">Membrane</keyword>
<keyword evidence="1" id="KW-1133">Transmembrane helix</keyword>
<feature type="transmembrane region" description="Helical" evidence="1">
    <location>
        <begin position="52"/>
        <end position="74"/>
    </location>
</feature>
<proteinExistence type="predicted"/>
<feature type="transmembrane region" description="Helical" evidence="1">
    <location>
        <begin position="119"/>
        <end position="137"/>
    </location>
</feature>
<reference evidence="4" key="1">
    <citation type="journal article" date="2019" name="Int. J. Syst. Evol. Microbiol.">
        <title>The Global Catalogue of Microorganisms (GCM) 10K type strain sequencing project: providing services to taxonomists for standard genome sequencing and annotation.</title>
        <authorList>
            <consortium name="The Broad Institute Genomics Platform"/>
            <consortium name="The Broad Institute Genome Sequencing Center for Infectious Disease"/>
            <person name="Wu L."/>
            <person name="Ma J."/>
        </authorList>
    </citation>
    <scope>NUCLEOTIDE SEQUENCE [LARGE SCALE GENOMIC DNA]</scope>
    <source>
        <strain evidence="4">CCUG 42001</strain>
    </source>
</reference>
<dbReference type="EC" id="3.4.-.-" evidence="3"/>
<protein>
    <submittedName>
        <fullName evidence="3">CPBP family intramembrane glutamic endopeptidase</fullName>
        <ecNumber evidence="3">3.4.-.-</ecNumber>
    </submittedName>
</protein>
<evidence type="ECO:0000313" key="3">
    <source>
        <dbReference type="EMBL" id="MFC6386645.1"/>
    </source>
</evidence>
<evidence type="ECO:0000259" key="2">
    <source>
        <dbReference type="Pfam" id="PF02517"/>
    </source>
</evidence>
<keyword evidence="1" id="KW-0812">Transmembrane</keyword>
<feature type="transmembrane region" description="Helical" evidence="1">
    <location>
        <begin position="142"/>
        <end position="159"/>
    </location>
</feature>